<dbReference type="EMBL" id="JAVIKH010000007">
    <property type="protein sequence ID" value="MDX8336144.1"/>
    <property type="molecule type" value="Genomic_DNA"/>
</dbReference>
<dbReference type="RefSeq" id="WP_320313548.1">
    <property type="nucleotide sequence ID" value="NZ_JAVIKH010000007.1"/>
</dbReference>
<proteinExistence type="predicted"/>
<evidence type="ECO:0000313" key="2">
    <source>
        <dbReference type="Proteomes" id="UP001279681"/>
    </source>
</evidence>
<dbReference type="InterPro" id="IPR036866">
    <property type="entry name" value="RibonucZ/Hydroxyglut_hydro"/>
</dbReference>
<sequence>MKDLKIYYIYHSCFLIETKNFIIIFDYFKMLEDKFKNEFSLREKISNTKKEILVFSSHSHYDHFNEEIFSWKNKYSVIKYILSKDIKLKIKKENYFIIGEGEKFKLDNVEIKAYGSTDIGLSFLIKVDTIKIFHAGDLNWWYWKDDTKEEEKIMRELYQSIIEKIKVNVNIDVAFFPVDPRLEEFCYLGAEYFAEYVKPKVIIPMHFDENYYVTEKLKEKIKKFQVEGIIIKDVNSLLII</sequence>
<organism evidence="1 2">
    <name type="scientific">Candidatus Cetobacterium colombiensis</name>
    <dbReference type="NCBI Taxonomy" id="3073100"/>
    <lineage>
        <taxon>Bacteria</taxon>
        <taxon>Fusobacteriati</taxon>
        <taxon>Fusobacteriota</taxon>
        <taxon>Fusobacteriia</taxon>
        <taxon>Fusobacteriales</taxon>
        <taxon>Fusobacteriaceae</taxon>
        <taxon>Cetobacterium</taxon>
    </lineage>
</organism>
<gene>
    <name evidence="1" type="ORF">RFV38_06510</name>
</gene>
<protein>
    <submittedName>
        <fullName evidence="1">MBL fold metallo-hydrolase</fullName>
    </submittedName>
</protein>
<name>A0ABU4WBT7_9FUSO</name>
<accession>A0ABU4WBT7</accession>
<evidence type="ECO:0000313" key="1">
    <source>
        <dbReference type="EMBL" id="MDX8336144.1"/>
    </source>
</evidence>
<dbReference type="Pfam" id="PF13483">
    <property type="entry name" value="Lactamase_B_3"/>
    <property type="match status" value="1"/>
</dbReference>
<dbReference type="PANTHER" id="PTHR42967:SF1">
    <property type="entry name" value="MBL FOLD METALLO-HYDROLASE"/>
    <property type="match status" value="1"/>
</dbReference>
<dbReference type="Proteomes" id="UP001279681">
    <property type="component" value="Unassembled WGS sequence"/>
</dbReference>
<dbReference type="SUPFAM" id="SSF56281">
    <property type="entry name" value="Metallo-hydrolase/oxidoreductase"/>
    <property type="match status" value="1"/>
</dbReference>
<dbReference type="Gene3D" id="3.60.15.10">
    <property type="entry name" value="Ribonuclease Z/Hydroxyacylglutathione hydrolase-like"/>
    <property type="match status" value="1"/>
</dbReference>
<reference evidence="2" key="1">
    <citation type="submission" date="2023-07" db="EMBL/GenBank/DDBJ databases">
        <authorList>
            <person name="Colorado M.A."/>
            <person name="Villamil L.M."/>
            <person name="Melo J.F."/>
            <person name="Rodriguez J.A."/>
            <person name="Ruiz R.Y."/>
        </authorList>
    </citation>
    <scope>NUCLEOTIDE SEQUENCE [LARGE SCALE GENOMIC DNA]</scope>
    <source>
        <strain evidence="2">C33</strain>
    </source>
</reference>
<keyword evidence="2" id="KW-1185">Reference proteome</keyword>
<dbReference type="PANTHER" id="PTHR42967">
    <property type="entry name" value="METAL DEPENDENT HYDROLASE"/>
    <property type="match status" value="1"/>
</dbReference>
<comment type="caution">
    <text evidence="1">The sequence shown here is derived from an EMBL/GenBank/DDBJ whole genome shotgun (WGS) entry which is preliminary data.</text>
</comment>